<protein>
    <submittedName>
        <fullName evidence="3">KinB signaling pathway activation protein</fullName>
    </submittedName>
</protein>
<dbReference type="Pfam" id="PF14089">
    <property type="entry name" value="KbaA"/>
    <property type="match status" value="1"/>
</dbReference>
<feature type="compositionally biased region" description="Basic residues" evidence="1">
    <location>
        <begin position="236"/>
        <end position="257"/>
    </location>
</feature>
<dbReference type="InterPro" id="IPR024164">
    <property type="entry name" value="KinB-signalling_activ"/>
</dbReference>
<feature type="transmembrane region" description="Helical" evidence="2">
    <location>
        <begin position="48"/>
        <end position="72"/>
    </location>
</feature>
<feature type="region of interest" description="Disordered" evidence="1">
    <location>
        <begin position="205"/>
        <end position="263"/>
    </location>
</feature>
<evidence type="ECO:0000256" key="1">
    <source>
        <dbReference type="SAM" id="MobiDB-lite"/>
    </source>
</evidence>
<dbReference type="Proteomes" id="UP000199008">
    <property type="component" value="Unassembled WGS sequence"/>
</dbReference>
<accession>A0A1G9C3B9</accession>
<feature type="transmembrane region" description="Helical" evidence="2">
    <location>
        <begin position="172"/>
        <end position="189"/>
    </location>
</feature>
<dbReference type="GO" id="GO:0045881">
    <property type="term" value="P:positive regulation of sporulation resulting in formation of a cellular spore"/>
    <property type="evidence" value="ECO:0007669"/>
    <property type="project" value="InterPro"/>
</dbReference>
<keyword evidence="4" id="KW-1185">Reference proteome</keyword>
<dbReference type="RefSeq" id="WP_092984707.1">
    <property type="nucleotide sequence ID" value="NZ_FNFY01000003.1"/>
</dbReference>
<organism evidence="3 4">
    <name type="scientific">Lacicoccus qingdaonensis</name>
    <dbReference type="NCBI Taxonomy" id="576118"/>
    <lineage>
        <taxon>Bacteria</taxon>
        <taxon>Bacillati</taxon>
        <taxon>Bacillota</taxon>
        <taxon>Bacilli</taxon>
        <taxon>Bacillales</taxon>
        <taxon>Salinicoccaceae</taxon>
        <taxon>Lacicoccus</taxon>
    </lineage>
</organism>
<keyword evidence="2" id="KW-0812">Transmembrane</keyword>
<evidence type="ECO:0000256" key="2">
    <source>
        <dbReference type="SAM" id="Phobius"/>
    </source>
</evidence>
<feature type="compositionally biased region" description="Basic and acidic residues" evidence="1">
    <location>
        <begin position="205"/>
        <end position="235"/>
    </location>
</feature>
<feature type="transmembrane region" description="Helical" evidence="2">
    <location>
        <begin position="7"/>
        <end position="28"/>
    </location>
</feature>
<dbReference type="AlphaFoldDB" id="A0A1G9C3B9"/>
<sequence>MTSKYLVKFYFTTLLIGTAISTVISLILEYENVTSYLFTGNIGEFLAGLVWFITFGLLIATISQVAFFIYLFIHPLGLGIFKSFWPYIQLLLIIYAIFDLFYFRFYEVGVEEGSVWGFMWIPILMIAVGIVVARYKNKQVKDTNIFIPSLFFMVFITAVTMIPFIVVDDTSWIFRSVFAILVMNAYQLIKLPDYIEASEKEKKERGRITKSDINEEKRKELRKERDKEAERERLAKQKKKDIRSNNKKKAKDRKRGSVKKEDS</sequence>
<feature type="transmembrane region" description="Helical" evidence="2">
    <location>
        <begin position="84"/>
        <end position="103"/>
    </location>
</feature>
<feature type="transmembrane region" description="Helical" evidence="2">
    <location>
        <begin position="115"/>
        <end position="133"/>
    </location>
</feature>
<dbReference type="STRING" id="576118.SAMN05216216_103210"/>
<keyword evidence="2" id="KW-0472">Membrane</keyword>
<gene>
    <name evidence="3" type="ORF">SAMN05216216_103210</name>
</gene>
<dbReference type="OrthoDB" id="2374256at2"/>
<name>A0A1G9C3B9_9BACL</name>
<evidence type="ECO:0000313" key="4">
    <source>
        <dbReference type="Proteomes" id="UP000199008"/>
    </source>
</evidence>
<proteinExistence type="predicted"/>
<feature type="transmembrane region" description="Helical" evidence="2">
    <location>
        <begin position="145"/>
        <end position="166"/>
    </location>
</feature>
<dbReference type="SMART" id="SM01251">
    <property type="entry name" value="KbaA"/>
    <property type="match status" value="1"/>
</dbReference>
<dbReference type="EMBL" id="FNFY01000003">
    <property type="protein sequence ID" value="SDK46147.1"/>
    <property type="molecule type" value="Genomic_DNA"/>
</dbReference>
<reference evidence="4" key="1">
    <citation type="submission" date="2016-10" db="EMBL/GenBank/DDBJ databases">
        <authorList>
            <person name="Varghese N."/>
            <person name="Submissions S."/>
        </authorList>
    </citation>
    <scope>NUCLEOTIDE SEQUENCE [LARGE SCALE GENOMIC DNA]</scope>
    <source>
        <strain evidence="4">CGMCC 1.8895</strain>
    </source>
</reference>
<evidence type="ECO:0000313" key="3">
    <source>
        <dbReference type="EMBL" id="SDK46147.1"/>
    </source>
</evidence>
<keyword evidence="2" id="KW-1133">Transmembrane helix</keyword>